<evidence type="ECO:0000313" key="2">
    <source>
        <dbReference type="EMBL" id="UZJ26770.1"/>
    </source>
</evidence>
<dbReference type="EMBL" id="CP110615">
    <property type="protein sequence ID" value="UZJ26770.1"/>
    <property type="molecule type" value="Genomic_DNA"/>
</dbReference>
<dbReference type="PANTHER" id="PTHR39515">
    <property type="entry name" value="CONSERVED PROTEIN"/>
    <property type="match status" value="1"/>
</dbReference>
<organism evidence="2 3">
    <name type="scientific">Rhodococcus antarcticus</name>
    <dbReference type="NCBI Taxonomy" id="2987751"/>
    <lineage>
        <taxon>Bacteria</taxon>
        <taxon>Bacillati</taxon>
        <taxon>Actinomycetota</taxon>
        <taxon>Actinomycetes</taxon>
        <taxon>Mycobacteriales</taxon>
        <taxon>Nocardiaceae</taxon>
        <taxon>Rhodococcus</taxon>
    </lineage>
</organism>
<evidence type="ECO:0000259" key="1">
    <source>
        <dbReference type="PROSITE" id="PS50995"/>
    </source>
</evidence>
<sequence>MLDVLGPQRLSDLATRERISQPGMTGLVTRLATAGLVERTSDPDDGRVALVRVTDAGRRALTEFRDTRSAELRRRLEHLDPQDRRALELAVPALERLMSGDPA</sequence>
<dbReference type="InterPro" id="IPR036390">
    <property type="entry name" value="WH_DNA-bd_sf"/>
</dbReference>
<dbReference type="PANTHER" id="PTHR39515:SF2">
    <property type="entry name" value="HTH-TYPE TRANSCRIPTIONAL REGULATOR RV0880"/>
    <property type="match status" value="1"/>
</dbReference>
<feature type="domain" description="HTH marR-type" evidence="1">
    <location>
        <begin position="1"/>
        <end position="99"/>
    </location>
</feature>
<dbReference type="Pfam" id="PF01047">
    <property type="entry name" value="MarR"/>
    <property type="match status" value="1"/>
</dbReference>
<dbReference type="InterPro" id="IPR036388">
    <property type="entry name" value="WH-like_DNA-bd_sf"/>
</dbReference>
<name>A0ABY6P505_9NOCA</name>
<dbReference type="InterPro" id="IPR000835">
    <property type="entry name" value="HTH_MarR-typ"/>
</dbReference>
<dbReference type="Gene3D" id="1.10.10.10">
    <property type="entry name" value="Winged helix-like DNA-binding domain superfamily/Winged helix DNA-binding domain"/>
    <property type="match status" value="1"/>
</dbReference>
<dbReference type="InterPro" id="IPR052526">
    <property type="entry name" value="HTH-type_Bedaq_tolerance"/>
</dbReference>
<gene>
    <name evidence="2" type="ORF">RHODO2019_00960</name>
</gene>
<accession>A0ABY6P505</accession>
<protein>
    <submittedName>
        <fullName evidence="2">MarR family transcriptional regulator</fullName>
    </submittedName>
</protein>
<reference evidence="2" key="1">
    <citation type="submission" date="2022-10" db="EMBL/GenBank/DDBJ databases">
        <title>Rhodococcus sp.75.</title>
        <authorList>
            <person name="Sun M."/>
        </authorList>
    </citation>
    <scope>NUCLEOTIDE SEQUENCE</scope>
    <source>
        <strain evidence="2">75</strain>
    </source>
</reference>
<dbReference type="PROSITE" id="PS50995">
    <property type="entry name" value="HTH_MARR_2"/>
    <property type="match status" value="1"/>
</dbReference>
<dbReference type="Proteomes" id="UP001164965">
    <property type="component" value="Chromosome"/>
</dbReference>
<evidence type="ECO:0000313" key="3">
    <source>
        <dbReference type="Proteomes" id="UP001164965"/>
    </source>
</evidence>
<dbReference type="SMART" id="SM00347">
    <property type="entry name" value="HTH_MARR"/>
    <property type="match status" value="1"/>
</dbReference>
<proteinExistence type="predicted"/>
<dbReference type="SUPFAM" id="SSF46785">
    <property type="entry name" value="Winged helix' DNA-binding domain"/>
    <property type="match status" value="1"/>
</dbReference>
<keyword evidence="3" id="KW-1185">Reference proteome</keyword>